<evidence type="ECO:0000256" key="2">
    <source>
        <dbReference type="ARBA" id="ARBA00007203"/>
    </source>
</evidence>
<organism evidence="10 11">
    <name type="scientific">Plasmodium falciparum NF135/5.C10</name>
    <dbReference type="NCBI Taxonomy" id="1036726"/>
    <lineage>
        <taxon>Eukaryota</taxon>
        <taxon>Sar</taxon>
        <taxon>Alveolata</taxon>
        <taxon>Apicomplexa</taxon>
        <taxon>Aconoidasida</taxon>
        <taxon>Haemosporida</taxon>
        <taxon>Plasmodiidae</taxon>
        <taxon>Plasmodium</taxon>
        <taxon>Plasmodium (Laverania)</taxon>
    </lineage>
</organism>
<proteinExistence type="inferred from homology"/>
<dbReference type="GO" id="GO:0030628">
    <property type="term" value="F:pre-mRNA 3'-splice site binding"/>
    <property type="evidence" value="ECO:0007669"/>
    <property type="project" value="UniProtKB-UniRule"/>
</dbReference>
<evidence type="ECO:0000313" key="11">
    <source>
        <dbReference type="Proteomes" id="UP000019114"/>
    </source>
</evidence>
<evidence type="ECO:0000256" key="4">
    <source>
        <dbReference type="ARBA" id="ARBA00022728"/>
    </source>
</evidence>
<evidence type="ECO:0000256" key="7">
    <source>
        <dbReference type="RuleBase" id="RU367071"/>
    </source>
</evidence>
<dbReference type="Proteomes" id="UP000019114">
    <property type="component" value="Unassembled WGS sequence"/>
</dbReference>
<evidence type="ECO:0000259" key="9">
    <source>
        <dbReference type="Pfam" id="PF11708"/>
    </source>
</evidence>
<keyword evidence="4 7" id="KW-0747">Spliceosome</keyword>
<dbReference type="Pfam" id="PF11708">
    <property type="entry name" value="Slu7"/>
    <property type="match status" value="1"/>
</dbReference>
<protein>
    <recommendedName>
        <fullName evidence="7">Pre-mRNA-splicing factor SLU7</fullName>
    </recommendedName>
</protein>
<evidence type="ECO:0000256" key="1">
    <source>
        <dbReference type="ARBA" id="ARBA00004123"/>
    </source>
</evidence>
<evidence type="ECO:0000256" key="5">
    <source>
        <dbReference type="ARBA" id="ARBA00023187"/>
    </source>
</evidence>
<feature type="compositionally biased region" description="Basic and acidic residues" evidence="8">
    <location>
        <begin position="1"/>
        <end position="32"/>
    </location>
</feature>
<gene>
    <name evidence="10" type="ORF">PFNF135_01450</name>
</gene>
<dbReference type="GO" id="GO:0005681">
    <property type="term" value="C:spliceosomal complex"/>
    <property type="evidence" value="ECO:0007669"/>
    <property type="project" value="UniProtKB-UniRule"/>
</dbReference>
<comment type="similarity">
    <text evidence="2 7">Belongs to the SLU7 family.</text>
</comment>
<comment type="subcellular location">
    <subcellularLocation>
        <location evidence="1 7">Nucleus</location>
    </subcellularLocation>
</comment>
<reference evidence="10 11" key="2">
    <citation type="submission" date="2013-02" db="EMBL/GenBank/DDBJ databases">
        <title>The Genome Sequence of Plasmodium falciparum NF135/5.C10.</title>
        <authorList>
            <consortium name="The Broad Institute Genome Sequencing Platform"/>
            <consortium name="The Broad Institute Genome Sequencing Center for Infectious Disease"/>
            <person name="Neafsey D."/>
            <person name="Cheeseman I."/>
            <person name="Volkman S."/>
            <person name="Adams J."/>
            <person name="Walker B."/>
            <person name="Young S.K."/>
            <person name="Zeng Q."/>
            <person name="Gargeya S."/>
            <person name="Fitzgerald M."/>
            <person name="Haas B."/>
            <person name="Abouelleil A."/>
            <person name="Alvarado L."/>
            <person name="Arachchi H.M."/>
            <person name="Berlin A.M."/>
            <person name="Chapman S.B."/>
            <person name="Dewar J."/>
            <person name="Goldberg J."/>
            <person name="Griggs A."/>
            <person name="Gujja S."/>
            <person name="Hansen M."/>
            <person name="Howarth C."/>
            <person name="Imamovic A."/>
            <person name="Larimer J."/>
            <person name="McCowan C."/>
            <person name="Murphy C."/>
            <person name="Neiman D."/>
            <person name="Pearson M."/>
            <person name="Priest M."/>
            <person name="Roberts A."/>
            <person name="Saif S."/>
            <person name="Shea T."/>
            <person name="Sisk P."/>
            <person name="Sykes S."/>
            <person name="Wortman J."/>
            <person name="Nusbaum C."/>
            <person name="Birren B."/>
        </authorList>
    </citation>
    <scope>NUCLEOTIDE SEQUENCE [LARGE SCALE GENOMIC DNA]</scope>
    <source>
        <strain evidence="10 11">NF135/5.C10</strain>
    </source>
</reference>
<evidence type="ECO:0000256" key="8">
    <source>
        <dbReference type="SAM" id="MobiDB-lite"/>
    </source>
</evidence>
<dbReference type="OrthoDB" id="249612at2759"/>
<dbReference type="GO" id="GO:0000398">
    <property type="term" value="P:mRNA splicing, via spliceosome"/>
    <property type="evidence" value="ECO:0007669"/>
    <property type="project" value="UniProtKB-UniRule"/>
</dbReference>
<dbReference type="PANTHER" id="PTHR12942">
    <property type="entry name" value="STEP II SPLICING FACTOR SLU7"/>
    <property type="match status" value="1"/>
</dbReference>
<accession>W4IMG2</accession>
<feature type="domain" description="Pre-mRNA-splicing factor SLU7" evidence="9">
    <location>
        <begin position="130"/>
        <end position="402"/>
    </location>
</feature>
<feature type="region of interest" description="Disordered" evidence="8">
    <location>
        <begin position="163"/>
        <end position="216"/>
    </location>
</feature>
<keyword evidence="6 7" id="KW-0539">Nucleus</keyword>
<dbReference type="InterPro" id="IPR039974">
    <property type="entry name" value="Splicing_factor_SLU7"/>
</dbReference>
<dbReference type="EMBL" id="KI926031">
    <property type="protein sequence ID" value="ETW44199.1"/>
    <property type="molecule type" value="Genomic_DNA"/>
</dbReference>
<evidence type="ECO:0000313" key="10">
    <source>
        <dbReference type="EMBL" id="ETW44199.1"/>
    </source>
</evidence>
<evidence type="ECO:0000256" key="6">
    <source>
        <dbReference type="ARBA" id="ARBA00023242"/>
    </source>
</evidence>
<keyword evidence="3 7" id="KW-0507">mRNA processing</keyword>
<dbReference type="InterPro" id="IPR021715">
    <property type="entry name" value="Slu7_dom"/>
</dbReference>
<sequence length="428" mass="51056">MNTKNATREEKKKELELNEARKAGKVEALKDEEGNDINPHMPQYIIKAPWYLNQTKPGLKHQRYKGSDKIKIEEERNKKLFLNNNKGQDFCKNCGSVAHKEKDCLERTRKKKVNFMKNDNEDFICVTQDLGYDGNRDRWVGYNVNNFDYIYKEYEKIVEEKKKKKKTHDNNDDNNNGDNNNDDDEKSSSESENLDESSNEDNKLKPDIMNNQNCTINKNEKNRNIARNLRIREDTAKYLYNLSLNSAFYDPKSRSMREDPFANIRKHLNDDDNYYKGENYYNNTDDAIESKKLEVFAWESYKRGENVHFNAQPTQLELMYKEYLEKKKKIIKKKQEDILKTYKCQNNEEQQPNQEELLQSEVYTEYKPIEQIHNNNMKKNIKVPSKYEEDIYLFDHSSVFGSYYDKHTKKWGYKCCSSTNKYDKCFQT</sequence>
<keyword evidence="5 7" id="KW-0508">mRNA splicing</keyword>
<reference evidence="10 11" key="1">
    <citation type="submission" date="2013-02" db="EMBL/GenBank/DDBJ databases">
        <title>The Genome Annotation of Plasmodium falciparum NF135/5.C10.</title>
        <authorList>
            <consortium name="The Broad Institute Genome Sequencing Platform"/>
            <consortium name="The Broad Institute Genome Sequencing Center for Infectious Disease"/>
            <person name="Neafsey D."/>
            <person name="Hoffman S."/>
            <person name="Volkman S."/>
            <person name="Rosenthal P."/>
            <person name="Walker B."/>
            <person name="Young S.K."/>
            <person name="Zeng Q."/>
            <person name="Gargeya S."/>
            <person name="Fitzgerald M."/>
            <person name="Haas B."/>
            <person name="Abouelleil A."/>
            <person name="Allen A.W."/>
            <person name="Alvarado L."/>
            <person name="Arachchi H.M."/>
            <person name="Berlin A.M."/>
            <person name="Chapman S.B."/>
            <person name="Gainer-Dewar J."/>
            <person name="Goldberg J."/>
            <person name="Griggs A."/>
            <person name="Gujja S."/>
            <person name="Hansen M."/>
            <person name="Howarth C."/>
            <person name="Imamovic A."/>
            <person name="Ireland A."/>
            <person name="Larimer J."/>
            <person name="McCowan C."/>
            <person name="Murphy C."/>
            <person name="Pearson M."/>
            <person name="Poon T.W."/>
            <person name="Priest M."/>
            <person name="Roberts A."/>
            <person name="Saif S."/>
            <person name="Shea T."/>
            <person name="Sisk P."/>
            <person name="Sykes S."/>
            <person name="Wortman J."/>
            <person name="Nusbaum C."/>
            <person name="Birren B."/>
        </authorList>
    </citation>
    <scope>NUCLEOTIDE SEQUENCE [LARGE SCALE GENOMIC DNA]</scope>
    <source>
        <strain evidence="10 11">NF135/5.C10</strain>
    </source>
</reference>
<feature type="region of interest" description="Disordered" evidence="8">
    <location>
        <begin position="1"/>
        <end position="36"/>
    </location>
</feature>
<dbReference type="PANTHER" id="PTHR12942:SF2">
    <property type="entry name" value="PRE-MRNA-SPLICING FACTOR SLU7"/>
    <property type="match status" value="1"/>
</dbReference>
<name>W4IMG2_PLAFA</name>
<comment type="function">
    <text evidence="7">Involved in pre-mRNA splicing.</text>
</comment>
<evidence type="ECO:0000256" key="3">
    <source>
        <dbReference type="ARBA" id="ARBA00022664"/>
    </source>
</evidence>
<dbReference type="AlphaFoldDB" id="W4IMG2"/>
<comment type="subunit">
    <text evidence="7">Associated with the spliceosome.</text>
</comment>